<protein>
    <submittedName>
        <fullName evidence="5">Helix-turn-helix domain-containing protein</fullName>
    </submittedName>
</protein>
<evidence type="ECO:0000256" key="1">
    <source>
        <dbReference type="ARBA" id="ARBA00023015"/>
    </source>
</evidence>
<proteinExistence type="predicted"/>
<evidence type="ECO:0000313" key="6">
    <source>
        <dbReference type="Proteomes" id="UP000516320"/>
    </source>
</evidence>
<keyword evidence="3" id="KW-0804">Transcription</keyword>
<dbReference type="Proteomes" id="UP000516320">
    <property type="component" value="Chromosome"/>
</dbReference>
<dbReference type="KEGG" id="cpoy:GP475_11590"/>
<evidence type="ECO:0000313" key="5">
    <source>
        <dbReference type="EMBL" id="QNQ91202.1"/>
    </source>
</evidence>
<accession>A0A7H0SRM7</accession>
<name>A0A7H0SRM7_9CORY</name>
<feature type="domain" description="IclR-ED" evidence="4">
    <location>
        <begin position="76"/>
        <end position="261"/>
    </location>
</feature>
<reference evidence="5 6" key="1">
    <citation type="submission" date="2019-12" db="EMBL/GenBank/DDBJ databases">
        <title>Corynebacterium sp. nov., isolated from feces of the Anser Albifrons in China.</title>
        <authorList>
            <person name="Liu Q."/>
        </authorList>
    </citation>
    <scope>NUCLEOTIDE SEQUENCE [LARGE SCALE GENOMIC DNA]</scope>
    <source>
        <strain evidence="5 6">4H37-19</strain>
    </source>
</reference>
<keyword evidence="6" id="KW-1185">Reference proteome</keyword>
<dbReference type="RefSeq" id="WP_187974512.1">
    <property type="nucleotide sequence ID" value="NZ_CP046884.1"/>
</dbReference>
<evidence type="ECO:0000259" key="4">
    <source>
        <dbReference type="PROSITE" id="PS51078"/>
    </source>
</evidence>
<dbReference type="PANTHER" id="PTHR30136">
    <property type="entry name" value="HELIX-TURN-HELIX TRANSCRIPTIONAL REGULATOR, ICLR FAMILY"/>
    <property type="match status" value="1"/>
</dbReference>
<dbReference type="GO" id="GO:0045892">
    <property type="term" value="P:negative regulation of DNA-templated transcription"/>
    <property type="evidence" value="ECO:0007669"/>
    <property type="project" value="TreeGrafter"/>
</dbReference>
<dbReference type="SUPFAM" id="SSF55781">
    <property type="entry name" value="GAF domain-like"/>
    <property type="match status" value="1"/>
</dbReference>
<dbReference type="InterPro" id="IPR036390">
    <property type="entry name" value="WH_DNA-bd_sf"/>
</dbReference>
<dbReference type="InterPro" id="IPR050707">
    <property type="entry name" value="HTH_MetabolicPath_Reg"/>
</dbReference>
<sequence length="271" mass="30096">MLTPPPFTSQPKDYLATVDLALVSVLLLREKGSTSVTQLAKDLDINPPRAHRILQMLTYRGFATRTESRTYLAGPSLSSTGIKPGYGFALTRLVQDHITAISRESHETCHLIVRSGTNCHFLHSEEGSLPVRVGNRRGQVIPAHLNSGGLATLTDLSTHELSSLYPDMGEKEMLDLRRVLHRVRKQGFAVNQGMYEKDVSAIGIALRNDVGDTLGALSLAIPTSRFRQVRDRCIEIMVRRCKELNQVLEKNHTTHSESLKRVKISTTGIHP</sequence>
<dbReference type="Gene3D" id="3.30.450.40">
    <property type="match status" value="1"/>
</dbReference>
<dbReference type="Gene3D" id="1.10.10.10">
    <property type="entry name" value="Winged helix-like DNA-binding domain superfamily/Winged helix DNA-binding domain"/>
    <property type="match status" value="1"/>
</dbReference>
<organism evidence="5 6">
    <name type="scientific">Corynebacterium poyangense</name>
    <dbReference type="NCBI Taxonomy" id="2684405"/>
    <lineage>
        <taxon>Bacteria</taxon>
        <taxon>Bacillati</taxon>
        <taxon>Actinomycetota</taxon>
        <taxon>Actinomycetes</taxon>
        <taxon>Mycobacteriales</taxon>
        <taxon>Corynebacteriaceae</taxon>
        <taxon>Corynebacterium</taxon>
    </lineage>
</organism>
<dbReference type="InterPro" id="IPR036388">
    <property type="entry name" value="WH-like_DNA-bd_sf"/>
</dbReference>
<dbReference type="InterPro" id="IPR029016">
    <property type="entry name" value="GAF-like_dom_sf"/>
</dbReference>
<evidence type="ECO:0000256" key="3">
    <source>
        <dbReference type="ARBA" id="ARBA00023163"/>
    </source>
</evidence>
<dbReference type="PANTHER" id="PTHR30136:SF24">
    <property type="entry name" value="HTH-TYPE TRANSCRIPTIONAL REPRESSOR ALLR"/>
    <property type="match status" value="1"/>
</dbReference>
<dbReference type="EMBL" id="CP046884">
    <property type="protein sequence ID" value="QNQ91202.1"/>
    <property type="molecule type" value="Genomic_DNA"/>
</dbReference>
<dbReference type="GO" id="GO:0003677">
    <property type="term" value="F:DNA binding"/>
    <property type="evidence" value="ECO:0007669"/>
    <property type="project" value="UniProtKB-KW"/>
</dbReference>
<dbReference type="InterPro" id="IPR014757">
    <property type="entry name" value="Tscrpt_reg_IclR_C"/>
</dbReference>
<dbReference type="Pfam" id="PF01614">
    <property type="entry name" value="IclR_C"/>
    <property type="match status" value="1"/>
</dbReference>
<dbReference type="SUPFAM" id="SSF46785">
    <property type="entry name" value="Winged helix' DNA-binding domain"/>
    <property type="match status" value="1"/>
</dbReference>
<dbReference type="GO" id="GO:0003700">
    <property type="term" value="F:DNA-binding transcription factor activity"/>
    <property type="evidence" value="ECO:0007669"/>
    <property type="project" value="TreeGrafter"/>
</dbReference>
<dbReference type="InterPro" id="IPR005471">
    <property type="entry name" value="Tscrpt_reg_IclR_N"/>
</dbReference>
<keyword evidence="2" id="KW-0238">DNA-binding</keyword>
<gene>
    <name evidence="5" type="ORF">GP475_11590</name>
</gene>
<dbReference type="AlphaFoldDB" id="A0A7H0SRM7"/>
<dbReference type="Pfam" id="PF09339">
    <property type="entry name" value="HTH_IclR"/>
    <property type="match status" value="1"/>
</dbReference>
<dbReference type="PROSITE" id="PS51078">
    <property type="entry name" value="ICLR_ED"/>
    <property type="match status" value="1"/>
</dbReference>
<keyword evidence="1" id="KW-0805">Transcription regulation</keyword>
<evidence type="ECO:0000256" key="2">
    <source>
        <dbReference type="ARBA" id="ARBA00023125"/>
    </source>
</evidence>